<dbReference type="AlphaFoldDB" id="A0A1M2W1X0"/>
<keyword evidence="4" id="KW-1185">Reference proteome</keyword>
<dbReference type="Pfam" id="PF01636">
    <property type="entry name" value="APH"/>
    <property type="match status" value="1"/>
</dbReference>
<reference evidence="3 4" key="1">
    <citation type="submission" date="2016-10" db="EMBL/GenBank/DDBJ databases">
        <title>Genome sequence of the basidiomycete white-rot fungus Trametes pubescens.</title>
        <authorList>
            <person name="Makela M.R."/>
            <person name="Granchi Z."/>
            <person name="Peng M."/>
            <person name="De Vries R.P."/>
            <person name="Grigoriev I."/>
            <person name="Riley R."/>
            <person name="Hilden K."/>
        </authorList>
    </citation>
    <scope>NUCLEOTIDE SEQUENCE [LARGE SCALE GENOMIC DNA]</scope>
    <source>
        <strain evidence="3 4">FBCC735</strain>
    </source>
</reference>
<evidence type="ECO:0000256" key="1">
    <source>
        <dbReference type="SAM" id="MobiDB-lite"/>
    </source>
</evidence>
<dbReference type="InterPro" id="IPR002575">
    <property type="entry name" value="Aminoglycoside_PTrfase"/>
</dbReference>
<dbReference type="Proteomes" id="UP000184267">
    <property type="component" value="Unassembled WGS sequence"/>
</dbReference>
<proteinExistence type="predicted"/>
<dbReference type="EMBL" id="MNAD01000355">
    <property type="protein sequence ID" value="OJT13859.1"/>
    <property type="molecule type" value="Genomic_DNA"/>
</dbReference>
<dbReference type="InterPro" id="IPR011009">
    <property type="entry name" value="Kinase-like_dom_sf"/>
</dbReference>
<dbReference type="STRING" id="154538.A0A1M2W1X0"/>
<dbReference type="OMA" id="NERHQMA"/>
<dbReference type="PANTHER" id="PTHR21310:SF39">
    <property type="entry name" value="AMINOGLYCOSIDE PHOSPHOTRANSFERASE DOMAIN-CONTAINING PROTEIN"/>
    <property type="match status" value="1"/>
</dbReference>
<evidence type="ECO:0000313" key="3">
    <source>
        <dbReference type="EMBL" id="OJT13859.1"/>
    </source>
</evidence>
<name>A0A1M2W1X0_TRAPU</name>
<dbReference type="SUPFAM" id="SSF56112">
    <property type="entry name" value="Protein kinase-like (PK-like)"/>
    <property type="match status" value="1"/>
</dbReference>
<evidence type="ECO:0000259" key="2">
    <source>
        <dbReference type="Pfam" id="PF01636"/>
    </source>
</evidence>
<dbReference type="OrthoDB" id="4177236at2759"/>
<dbReference type="Gene3D" id="1.10.510.10">
    <property type="entry name" value="Transferase(Phosphotransferase) domain 1"/>
    <property type="match status" value="1"/>
</dbReference>
<dbReference type="PANTHER" id="PTHR21310">
    <property type="entry name" value="AMINOGLYCOSIDE PHOSPHOTRANSFERASE-RELATED-RELATED"/>
    <property type="match status" value="1"/>
</dbReference>
<organism evidence="3 4">
    <name type="scientific">Trametes pubescens</name>
    <name type="common">White-rot fungus</name>
    <dbReference type="NCBI Taxonomy" id="154538"/>
    <lineage>
        <taxon>Eukaryota</taxon>
        <taxon>Fungi</taxon>
        <taxon>Dikarya</taxon>
        <taxon>Basidiomycota</taxon>
        <taxon>Agaricomycotina</taxon>
        <taxon>Agaricomycetes</taxon>
        <taxon>Polyporales</taxon>
        <taxon>Polyporaceae</taxon>
        <taxon>Trametes</taxon>
    </lineage>
</organism>
<gene>
    <name evidence="3" type="ORF">TRAPUB_9579</name>
</gene>
<comment type="caution">
    <text evidence="3">The sequence shown here is derived from an EMBL/GenBank/DDBJ whole genome shotgun (WGS) entry which is preliminary data.</text>
</comment>
<feature type="compositionally biased region" description="Basic and acidic residues" evidence="1">
    <location>
        <begin position="31"/>
        <end position="42"/>
    </location>
</feature>
<sequence length="317" mass="35985">MGFVADVLDGIGTIVGVVPSTRPPSDYGPSDVDHLTEEEMRSLPKRPTLSEELGVELGDNNILRLTDGTVDKIVFDGPEPSEATTLDMVFRNTTIPVPRVRRVIGTGEDVSIIMDYIKGRQLGHVWPTMSFFEKLRVGFILRRYIRQLRTIRHSRAVVPGPAAPGFEARVCQSHIFGTRQPQRGPFASYAELAAFWNERNRSSMEIETTYWNVPPEEAQACHKEPFDDSHPLVLTHGDLNMRNVLVGDDGRLWLIDWGASGFYPIWFEFTIMTYQAKVIGAPIEDDVFWMRLMPFICGPYYHQARWHSRASSSLNFL</sequence>
<feature type="region of interest" description="Disordered" evidence="1">
    <location>
        <begin position="20"/>
        <end position="44"/>
    </location>
</feature>
<evidence type="ECO:0000313" key="4">
    <source>
        <dbReference type="Proteomes" id="UP000184267"/>
    </source>
</evidence>
<protein>
    <recommendedName>
        <fullName evidence="2">Aminoglycoside phosphotransferase domain-containing protein</fullName>
    </recommendedName>
</protein>
<dbReference type="InterPro" id="IPR051678">
    <property type="entry name" value="AGP_Transferase"/>
</dbReference>
<feature type="domain" description="Aminoglycoside phosphotransferase" evidence="2">
    <location>
        <begin position="90"/>
        <end position="273"/>
    </location>
</feature>
<accession>A0A1M2W1X0</accession>